<name>A0A0V1BQU2_TRISP</name>
<dbReference type="InParanoid" id="A0A0V1BQU2"/>
<keyword evidence="2" id="KW-1185">Reference proteome</keyword>
<sequence>MHKNRFPALRYANNDRHKGALSSVSVHFCSFDLRGKFKEWSKEKVKMRANRSKSRTARSRTIEDKRNAEACFGKVNVFIMAFSAR</sequence>
<evidence type="ECO:0000313" key="2">
    <source>
        <dbReference type="Proteomes" id="UP000054776"/>
    </source>
</evidence>
<proteinExistence type="predicted"/>
<reference evidence="1 2" key="1">
    <citation type="submission" date="2015-01" db="EMBL/GenBank/DDBJ databases">
        <title>Evolution of Trichinella species and genotypes.</title>
        <authorList>
            <person name="Korhonen P.K."/>
            <person name="Edoardo P."/>
            <person name="Giuseppe L.R."/>
            <person name="Gasser R.B."/>
        </authorList>
    </citation>
    <scope>NUCLEOTIDE SEQUENCE [LARGE SCALE GENOMIC DNA]</scope>
    <source>
        <strain evidence="1">ISS3</strain>
    </source>
</reference>
<evidence type="ECO:0000313" key="1">
    <source>
        <dbReference type="EMBL" id="KRY39271.1"/>
    </source>
</evidence>
<protein>
    <submittedName>
        <fullName evidence="1">Uncharacterized protein</fullName>
    </submittedName>
</protein>
<gene>
    <name evidence="1" type="ORF">T01_7427</name>
</gene>
<organism evidence="1 2">
    <name type="scientific">Trichinella spiralis</name>
    <name type="common">Trichina worm</name>
    <dbReference type="NCBI Taxonomy" id="6334"/>
    <lineage>
        <taxon>Eukaryota</taxon>
        <taxon>Metazoa</taxon>
        <taxon>Ecdysozoa</taxon>
        <taxon>Nematoda</taxon>
        <taxon>Enoplea</taxon>
        <taxon>Dorylaimia</taxon>
        <taxon>Trichinellida</taxon>
        <taxon>Trichinellidae</taxon>
        <taxon>Trichinella</taxon>
    </lineage>
</organism>
<dbReference type="OrthoDB" id="5920723at2759"/>
<dbReference type="EMBL" id="JYDH01000020">
    <property type="protein sequence ID" value="KRY39271.1"/>
    <property type="molecule type" value="Genomic_DNA"/>
</dbReference>
<dbReference type="AlphaFoldDB" id="A0A0V1BQU2"/>
<accession>A0A0V1BQU2</accession>
<comment type="caution">
    <text evidence="1">The sequence shown here is derived from an EMBL/GenBank/DDBJ whole genome shotgun (WGS) entry which is preliminary data.</text>
</comment>
<dbReference type="Proteomes" id="UP000054776">
    <property type="component" value="Unassembled WGS sequence"/>
</dbReference>